<dbReference type="Gene3D" id="3.40.50.2000">
    <property type="entry name" value="Glycogen Phosphorylase B"/>
    <property type="match status" value="1"/>
</dbReference>
<evidence type="ECO:0000313" key="2">
    <source>
        <dbReference type="EMBL" id="RNB74917.1"/>
    </source>
</evidence>
<keyword evidence="3" id="KW-1185">Reference proteome</keyword>
<dbReference type="InterPro" id="IPR018392">
    <property type="entry name" value="LysM"/>
</dbReference>
<dbReference type="OrthoDB" id="7019976at2"/>
<dbReference type="Gene3D" id="3.10.350.10">
    <property type="entry name" value="LysM domain"/>
    <property type="match status" value="1"/>
</dbReference>
<dbReference type="InterPro" id="IPR055259">
    <property type="entry name" value="YkvP/CgeB_Glyco_trans-like"/>
</dbReference>
<dbReference type="InterPro" id="IPR024542">
    <property type="entry name" value="YkvP_N"/>
</dbReference>
<reference evidence="2 3" key="1">
    <citation type="submission" date="2018-10" db="EMBL/GenBank/DDBJ databases">
        <title>Phylogenomics of Brevibacillus.</title>
        <authorList>
            <person name="Dunlap C."/>
        </authorList>
    </citation>
    <scope>NUCLEOTIDE SEQUENCE [LARGE SCALE GENOMIC DNA]</scope>
    <source>
        <strain evidence="2 3">JCM 12215</strain>
    </source>
</reference>
<dbReference type="InterPro" id="IPR036779">
    <property type="entry name" value="LysM_dom_sf"/>
</dbReference>
<sequence>MRVLFLESHPMWIYGLPNGFCDSGHKVMISGPLTDQNIPEMIAEFQPDLIVMLGWGPEQTTEKQEWICKHVHAAQVPLVYWATEDPTFTSYFTLPLIKRVQPDFVFTICPARVDYYRQQGIKTAHMDFGYHPSIHCTVPSEEKYRTSIAVVANAYPQVFEQYPNHYRLVSLYTLIRPLLHANIRIDFYGRDWDKMKFYLGKDIPAEWIHGYLPYPEANKVYSSADIVIGLQNYETQLTQRTYEILGSGGCLVTHSTPEVRRLFVPHRDLVASSSAKETVELVSHYLEHPDLREQIRKQGMHAVCEETYQHRADYMLDLLQEEGIVKKEDSDTLTGGKLTYFMDRIREKYEVHDVREGDTLWNIAQQYGVTVEQIMKENGLTSDLIYVDQYLKIKENNGS</sequence>
<dbReference type="SUPFAM" id="SSF54106">
    <property type="entry name" value="LysM domain"/>
    <property type="match status" value="1"/>
</dbReference>
<dbReference type="GO" id="GO:0008932">
    <property type="term" value="F:lytic endotransglycosylase activity"/>
    <property type="evidence" value="ECO:0007669"/>
    <property type="project" value="TreeGrafter"/>
</dbReference>
<feature type="domain" description="LysM" evidence="1">
    <location>
        <begin position="350"/>
        <end position="393"/>
    </location>
</feature>
<organism evidence="2 3">
    <name type="scientific">Brevibacillus invocatus</name>
    <dbReference type="NCBI Taxonomy" id="173959"/>
    <lineage>
        <taxon>Bacteria</taxon>
        <taxon>Bacillati</taxon>
        <taxon>Bacillota</taxon>
        <taxon>Bacilli</taxon>
        <taxon>Bacillales</taxon>
        <taxon>Paenibacillaceae</taxon>
        <taxon>Brevibacillus</taxon>
    </lineage>
</organism>
<dbReference type="Proteomes" id="UP000282028">
    <property type="component" value="Unassembled WGS sequence"/>
</dbReference>
<gene>
    <name evidence="2" type="ORF">EDM52_09360</name>
</gene>
<name>A0A3M8CHV5_9BACL</name>
<comment type="caution">
    <text evidence="2">The sequence shown here is derived from an EMBL/GenBank/DDBJ whole genome shotgun (WGS) entry which is preliminary data.</text>
</comment>
<accession>A0A3M8CHV5</accession>
<dbReference type="SUPFAM" id="SSF53756">
    <property type="entry name" value="UDP-Glycosyltransferase/glycogen phosphorylase"/>
    <property type="match status" value="1"/>
</dbReference>
<protein>
    <submittedName>
        <fullName evidence="2">LysM peptidoglycan-binding domain-containing protein</fullName>
    </submittedName>
</protein>
<dbReference type="CDD" id="cd00118">
    <property type="entry name" value="LysM"/>
    <property type="match status" value="1"/>
</dbReference>
<dbReference type="SMART" id="SM00257">
    <property type="entry name" value="LysM"/>
    <property type="match status" value="1"/>
</dbReference>
<dbReference type="Pfam" id="PF01476">
    <property type="entry name" value="LysM"/>
    <property type="match status" value="1"/>
</dbReference>
<dbReference type="Pfam" id="PF13524">
    <property type="entry name" value="Glyco_trans_1_2"/>
    <property type="match status" value="1"/>
</dbReference>
<dbReference type="RefSeq" id="WP_122908734.1">
    <property type="nucleotide sequence ID" value="NZ_CBCSBE010000005.1"/>
</dbReference>
<evidence type="ECO:0000259" key="1">
    <source>
        <dbReference type="PROSITE" id="PS51782"/>
    </source>
</evidence>
<dbReference type="Pfam" id="PF12996">
    <property type="entry name" value="DUF3880"/>
    <property type="match status" value="1"/>
</dbReference>
<dbReference type="PANTHER" id="PTHR33734">
    <property type="entry name" value="LYSM DOMAIN-CONTAINING GPI-ANCHORED PROTEIN 2"/>
    <property type="match status" value="1"/>
</dbReference>
<dbReference type="AlphaFoldDB" id="A0A3M8CHV5"/>
<dbReference type="PANTHER" id="PTHR33734:SF22">
    <property type="entry name" value="MEMBRANE-BOUND LYTIC MUREIN TRANSGLYCOSYLASE D"/>
    <property type="match status" value="1"/>
</dbReference>
<evidence type="ECO:0000313" key="3">
    <source>
        <dbReference type="Proteomes" id="UP000282028"/>
    </source>
</evidence>
<proteinExistence type="predicted"/>
<dbReference type="EMBL" id="RHHR01000013">
    <property type="protein sequence ID" value="RNB74917.1"/>
    <property type="molecule type" value="Genomic_DNA"/>
</dbReference>
<dbReference type="PROSITE" id="PS51782">
    <property type="entry name" value="LYSM"/>
    <property type="match status" value="1"/>
</dbReference>